<keyword evidence="2" id="KW-1185">Reference proteome</keyword>
<evidence type="ECO:0000313" key="1">
    <source>
        <dbReference type="EMBL" id="CEG23751.1"/>
    </source>
</evidence>
<dbReference type="EMBL" id="CCXS01000001">
    <property type="protein sequence ID" value="CEG23751.1"/>
    <property type="molecule type" value="Genomic_DNA"/>
</dbReference>
<dbReference type="Proteomes" id="UP000043699">
    <property type="component" value="Unassembled WGS sequence"/>
</dbReference>
<accession>A0A098ER29</accession>
<evidence type="ECO:0000313" key="2">
    <source>
        <dbReference type="Proteomes" id="UP000043699"/>
    </source>
</evidence>
<dbReference type="InterPro" id="IPR036390">
    <property type="entry name" value="WH_DNA-bd_sf"/>
</dbReference>
<dbReference type="SUPFAM" id="SSF46785">
    <property type="entry name" value="Winged helix' DNA-binding domain"/>
    <property type="match status" value="1"/>
</dbReference>
<dbReference type="Gene3D" id="1.10.10.10">
    <property type="entry name" value="Winged helix-like DNA-binding domain superfamily/Winged helix DNA-binding domain"/>
    <property type="match status" value="1"/>
</dbReference>
<dbReference type="RefSeq" id="WP_052652690.1">
    <property type="nucleotide sequence ID" value="NZ_CCXS01000001.1"/>
</dbReference>
<dbReference type="OrthoDB" id="2730772at2"/>
<proteinExistence type="predicted"/>
<dbReference type="STRING" id="1499687.BN1080_02755"/>
<dbReference type="AlphaFoldDB" id="A0A098ER29"/>
<sequence length="250" mass="29274">MEKLINELRANLEANADVSVVKQQTWKLPIVFYDVGFSRVKRLKMDVLMKMLLFAFQETEIHRAANLTEFLLVEELFIRDLMEKMQRTGLIQLEKRGYRLTAKGFDYLEKGIFDEEMEGDDTVMSFSSVHDEYALASQNGHPEASEAMPLYRYFKKAALNKERVQQLLLAEMIFPEEEGFQIIATDVTSCIEQETDFVPCIEFQLHDAKQDLFYARIWNTWSGSWDETLAKQIEEREVVSWRKAMGELKK</sequence>
<name>A0A098ER29_9BACL</name>
<protein>
    <submittedName>
        <fullName evidence="1">Uncharacterized protein</fullName>
    </submittedName>
</protein>
<gene>
    <name evidence="1" type="ORF">BN1080_02755</name>
</gene>
<dbReference type="InterPro" id="IPR036388">
    <property type="entry name" value="WH-like_DNA-bd_sf"/>
</dbReference>
<organism evidence="1 2">
    <name type="scientific">Planococcus massiliensis</name>
    <dbReference type="NCBI Taxonomy" id="1499687"/>
    <lineage>
        <taxon>Bacteria</taxon>
        <taxon>Bacillati</taxon>
        <taxon>Bacillota</taxon>
        <taxon>Bacilli</taxon>
        <taxon>Bacillales</taxon>
        <taxon>Caryophanaceae</taxon>
        <taxon>Planococcus</taxon>
    </lineage>
</organism>
<reference evidence="1 2" key="1">
    <citation type="submission" date="2014-09" db="EMBL/GenBank/DDBJ databases">
        <authorList>
            <person name="Urmite Genomes Urmite Genomes"/>
        </authorList>
    </citation>
    <scope>NUCLEOTIDE SEQUENCE [LARGE SCALE GENOMIC DNA]</scope>
    <source>
        <strain evidence="1 2">ES2</strain>
    </source>
</reference>